<dbReference type="SUPFAM" id="SSF47336">
    <property type="entry name" value="ACP-like"/>
    <property type="match status" value="1"/>
</dbReference>
<dbReference type="FunFam" id="2.30.38.10:FF:000001">
    <property type="entry name" value="Non-ribosomal peptide synthetase PvdI"/>
    <property type="match status" value="1"/>
</dbReference>
<proteinExistence type="inferred from homology"/>
<dbReference type="InterPro" id="IPR001031">
    <property type="entry name" value="Thioesterase"/>
</dbReference>
<dbReference type="FunFam" id="3.40.50.980:FF:000001">
    <property type="entry name" value="Non-ribosomal peptide synthetase"/>
    <property type="match status" value="1"/>
</dbReference>
<dbReference type="SMART" id="SM00824">
    <property type="entry name" value="PKS_TE"/>
    <property type="match status" value="1"/>
</dbReference>
<dbReference type="FunFam" id="3.40.50.12780:FF:000012">
    <property type="entry name" value="Non-ribosomal peptide synthetase"/>
    <property type="match status" value="1"/>
</dbReference>
<dbReference type="Pfam" id="PF13193">
    <property type="entry name" value="AMP-binding_C"/>
    <property type="match status" value="1"/>
</dbReference>
<dbReference type="NCBIfam" id="TIGR01733">
    <property type="entry name" value="AA-adenyl-dom"/>
    <property type="match status" value="1"/>
</dbReference>
<dbReference type="FunFam" id="3.30.300.30:FF:000010">
    <property type="entry name" value="Enterobactin synthetase component F"/>
    <property type="match status" value="1"/>
</dbReference>
<evidence type="ECO:0000256" key="3">
    <source>
        <dbReference type="ARBA" id="ARBA00022450"/>
    </source>
</evidence>
<dbReference type="Pfam" id="PF00975">
    <property type="entry name" value="Thioesterase"/>
    <property type="match status" value="1"/>
</dbReference>
<dbReference type="Gene3D" id="3.30.300.30">
    <property type="match status" value="1"/>
</dbReference>
<dbReference type="Proteomes" id="UP000621210">
    <property type="component" value="Unassembled WGS sequence"/>
</dbReference>
<dbReference type="InterPro" id="IPR020845">
    <property type="entry name" value="AMP-binding_CS"/>
</dbReference>
<dbReference type="InterPro" id="IPR020802">
    <property type="entry name" value="TesA-like"/>
</dbReference>
<dbReference type="Gene3D" id="2.30.38.10">
    <property type="entry name" value="Luciferase, Domain 3"/>
    <property type="match status" value="1"/>
</dbReference>
<dbReference type="GO" id="GO:0031177">
    <property type="term" value="F:phosphopantetheine binding"/>
    <property type="evidence" value="ECO:0007669"/>
    <property type="project" value="InterPro"/>
</dbReference>
<dbReference type="SUPFAM" id="SSF56801">
    <property type="entry name" value="Acetyl-CoA synthetase-like"/>
    <property type="match status" value="1"/>
</dbReference>
<dbReference type="InterPro" id="IPR045851">
    <property type="entry name" value="AMP-bd_C_sf"/>
</dbReference>
<dbReference type="RefSeq" id="WP_188183638.1">
    <property type="nucleotide sequence ID" value="NZ_JACVQF010000215.1"/>
</dbReference>
<dbReference type="InterPro" id="IPR029058">
    <property type="entry name" value="AB_hydrolase_fold"/>
</dbReference>
<evidence type="ECO:0000259" key="5">
    <source>
        <dbReference type="PROSITE" id="PS50075"/>
    </source>
</evidence>
<dbReference type="SMART" id="SM00823">
    <property type="entry name" value="PKS_PP"/>
    <property type="match status" value="1"/>
</dbReference>
<dbReference type="FunFam" id="1.10.1200.10:FF:000005">
    <property type="entry name" value="Nonribosomal peptide synthetase 1"/>
    <property type="match status" value="1"/>
</dbReference>
<dbReference type="Gene3D" id="3.40.50.980">
    <property type="match status" value="2"/>
</dbReference>
<evidence type="ECO:0000313" key="7">
    <source>
        <dbReference type="Proteomes" id="UP000621210"/>
    </source>
</evidence>
<protein>
    <submittedName>
        <fullName evidence="6">Amino acid adenylation domain-containing protein</fullName>
    </submittedName>
</protein>
<dbReference type="PROSITE" id="PS00455">
    <property type="entry name" value="AMP_BINDING"/>
    <property type="match status" value="1"/>
</dbReference>
<dbReference type="InterPro" id="IPR010071">
    <property type="entry name" value="AA_adenyl_dom"/>
</dbReference>
<dbReference type="SUPFAM" id="SSF52777">
    <property type="entry name" value="CoA-dependent acyltransferases"/>
    <property type="match status" value="1"/>
</dbReference>
<feature type="domain" description="Carrier" evidence="5">
    <location>
        <begin position="640"/>
        <end position="714"/>
    </location>
</feature>
<dbReference type="AlphaFoldDB" id="A0A926L9S4"/>
<keyword evidence="3" id="KW-0596">Phosphopantetheine</keyword>
<dbReference type="InterPro" id="IPR025110">
    <property type="entry name" value="AMP-bd_C"/>
</dbReference>
<reference evidence="6" key="2">
    <citation type="submission" date="2020-09" db="EMBL/GenBank/DDBJ databases">
        <authorList>
            <person name="Luo X."/>
        </authorList>
    </citation>
    <scope>NUCLEOTIDE SEQUENCE</scope>
    <source>
        <strain evidence="6">TRM S81-3</strain>
    </source>
</reference>
<dbReference type="EMBL" id="JACVQF010000215">
    <property type="protein sequence ID" value="MBD0422673.1"/>
    <property type="molecule type" value="Genomic_DNA"/>
</dbReference>
<dbReference type="Gene3D" id="3.30.559.30">
    <property type="entry name" value="Nonribosomal peptide synthetase, condensation domain"/>
    <property type="match status" value="1"/>
</dbReference>
<dbReference type="PROSITE" id="PS50075">
    <property type="entry name" value="CARRIER"/>
    <property type="match status" value="1"/>
</dbReference>
<evidence type="ECO:0000313" key="6">
    <source>
        <dbReference type="EMBL" id="MBD0422673.1"/>
    </source>
</evidence>
<dbReference type="SUPFAM" id="SSF53474">
    <property type="entry name" value="alpha/beta-Hydrolases"/>
    <property type="match status" value="1"/>
</dbReference>
<dbReference type="InterPro" id="IPR036736">
    <property type="entry name" value="ACP-like_sf"/>
</dbReference>
<evidence type="ECO:0000256" key="1">
    <source>
        <dbReference type="ARBA" id="ARBA00001957"/>
    </source>
</evidence>
<evidence type="ECO:0000256" key="4">
    <source>
        <dbReference type="ARBA" id="ARBA00022553"/>
    </source>
</evidence>
<dbReference type="GO" id="GO:0043041">
    <property type="term" value="P:amino acid activation for nonribosomal peptide biosynthetic process"/>
    <property type="evidence" value="ECO:0007669"/>
    <property type="project" value="TreeGrafter"/>
</dbReference>
<dbReference type="GO" id="GO:0005737">
    <property type="term" value="C:cytoplasm"/>
    <property type="evidence" value="ECO:0007669"/>
    <property type="project" value="TreeGrafter"/>
</dbReference>
<comment type="caution">
    <text evidence="6">The sequence shown here is derived from an EMBL/GenBank/DDBJ whole genome shotgun (WGS) entry which is preliminary data.</text>
</comment>
<name>A0A926L9S4_9ACTN</name>
<dbReference type="InterPro" id="IPR009081">
    <property type="entry name" value="PP-bd_ACP"/>
</dbReference>
<gene>
    <name evidence="6" type="ORF">H0H10_26515</name>
</gene>
<dbReference type="GO" id="GO:0044550">
    <property type="term" value="P:secondary metabolite biosynthetic process"/>
    <property type="evidence" value="ECO:0007669"/>
    <property type="project" value="UniProtKB-ARBA"/>
</dbReference>
<dbReference type="Pfam" id="PF00501">
    <property type="entry name" value="AMP-binding"/>
    <property type="match status" value="1"/>
</dbReference>
<dbReference type="GO" id="GO:0017000">
    <property type="term" value="P:antibiotic biosynthetic process"/>
    <property type="evidence" value="ECO:0007669"/>
    <property type="project" value="UniProtKB-ARBA"/>
</dbReference>
<dbReference type="CDD" id="cd17652">
    <property type="entry name" value="A_NRPS_CmdD_like"/>
    <property type="match status" value="1"/>
</dbReference>
<accession>A0A926L9S4</accession>
<comment type="cofactor">
    <cofactor evidence="1">
        <name>pantetheine 4'-phosphate</name>
        <dbReference type="ChEBI" id="CHEBI:47942"/>
    </cofactor>
</comment>
<keyword evidence="7" id="KW-1185">Reference proteome</keyword>
<comment type="similarity">
    <text evidence="2">Belongs to the ATP-dependent AMP-binding enzyme family.</text>
</comment>
<dbReference type="InterPro" id="IPR020806">
    <property type="entry name" value="PKS_PP-bd"/>
</dbReference>
<evidence type="ECO:0000256" key="2">
    <source>
        <dbReference type="ARBA" id="ARBA00006432"/>
    </source>
</evidence>
<feature type="non-terminal residue" evidence="6">
    <location>
        <position position="1"/>
    </location>
</feature>
<dbReference type="PANTHER" id="PTHR45527:SF1">
    <property type="entry name" value="FATTY ACID SYNTHASE"/>
    <property type="match status" value="1"/>
</dbReference>
<reference evidence="6" key="1">
    <citation type="submission" date="2020-09" db="EMBL/GenBank/DDBJ databases">
        <title>Streptomyces grisecoloratus sp. nov., isolated from cotton soil.</title>
        <authorList>
            <person name="Xing L."/>
        </authorList>
    </citation>
    <scope>NUCLEOTIDE SEQUENCE</scope>
    <source>
        <strain evidence="6">TRM S81-3</strain>
    </source>
</reference>
<dbReference type="InterPro" id="IPR000873">
    <property type="entry name" value="AMP-dep_synth/lig_dom"/>
</dbReference>
<organism evidence="6 7">
    <name type="scientific">Streptomyces griseicoloratus</name>
    <dbReference type="NCBI Taxonomy" id="2752516"/>
    <lineage>
        <taxon>Bacteria</taxon>
        <taxon>Bacillati</taxon>
        <taxon>Actinomycetota</taxon>
        <taxon>Actinomycetes</taxon>
        <taxon>Kitasatosporales</taxon>
        <taxon>Streptomycetaceae</taxon>
        <taxon>Streptomyces</taxon>
    </lineage>
</organism>
<dbReference type="Gene3D" id="3.40.50.1820">
    <property type="entry name" value="alpha/beta hydrolase"/>
    <property type="match status" value="1"/>
</dbReference>
<dbReference type="PANTHER" id="PTHR45527">
    <property type="entry name" value="NONRIBOSOMAL PEPTIDE SYNTHETASE"/>
    <property type="match status" value="1"/>
</dbReference>
<sequence>HAPLALAQAASGVPGGSPLFTSLLNYRHSRRSHQRAQEAATGGGAFEGITSLPTRQATNYPVTVAVDDNGTGFGVTVEAVPAADADVIAGLLRTCLTGLVDALVDAPETRLADVGVLAARERDRMLTEWNDTEAPVEAGTIADLFEAQAARTPGAPAIESGDVTLTYAELDSRADRLARRLAGLGVGPESLVGVCLERGADLLVALLGVLKAGGAYVPLDPDYPKERLAYVVRDARLGAVLTTRDLDQAVPGDVPRVLLDDPAGMSADGVPARDVLRPEHPAYVIYTSGSTGRPKGVLVSHAGVASMVAGQQRHLGVGPGARVGQFASAAFDTFGWEWLMALLTGATLVVMPTDQRLGEALPRWLTARRITHVTLPPAVLATLDETAVDPHTVLIVAGEACAPELMARWARTHPMYNSYGPTETTVDATLWRCDPDADLVAIGRPVVNTRVYVLDEWLEPVPVGVAGEVYVAGAGLARGYAGRPVLTAERFVADPFAGNGTRLYRTGDRARWTPDGELVFAGRTDDQVKIRGFRIEPGEVEAVLTTQARVRQAAVVVRQDTPGDRRLVAYVVPAGPEEEADVLAAAVREFAAEWLPQYMVPSAVVVLDALPLTVNGKLDRGALPAPRYGRGGGERDGARGPAGALEETVCAAFAEVLGLERVGVDDDFFALGGHSLLAVSLRERLRARGVTVSVRDLVAHPTPARLMGALGLSSVRDALGGLLPIRTGGSEPAFFFVHPAGGLSWCYMPFARFVPEGHPLYGLQAQGLDGTSRPAGSVAEMAAAYVDRIRSVQESGPYHIVGWSFGGTPAHEIAVRLRAAGEQVSLILLDAYPPDPAAERPGGTLDAADVDAGMVARIRTELGELLGGFSDEELLVMARVYRNNAALRAGHAFGRFDGRTLLVVAEEGKPAGFCAEALWQPYVTGAVDAVALPCEHSGMARPEVLEQVWRAVAHWLDHA</sequence>
<keyword evidence="4" id="KW-0597">Phosphoprotein</keyword>
<dbReference type="Pfam" id="PF00550">
    <property type="entry name" value="PP-binding"/>
    <property type="match status" value="1"/>
</dbReference>